<feature type="domain" description="PAC" evidence="8">
    <location>
        <begin position="345"/>
        <end position="399"/>
    </location>
</feature>
<dbReference type="Gene3D" id="3.40.50.2300">
    <property type="match status" value="1"/>
</dbReference>
<dbReference type="InterPro" id="IPR001789">
    <property type="entry name" value="Sig_transdc_resp-reg_receiver"/>
</dbReference>
<dbReference type="InterPro" id="IPR036097">
    <property type="entry name" value="HisK_dim/P_sf"/>
</dbReference>
<dbReference type="GO" id="GO:0000155">
    <property type="term" value="F:phosphorelay sensor kinase activity"/>
    <property type="evidence" value="ECO:0007669"/>
    <property type="project" value="InterPro"/>
</dbReference>
<dbReference type="PRINTS" id="PR00344">
    <property type="entry name" value="BCTRLSENSOR"/>
</dbReference>
<feature type="modified residue" description="4-aspartylphosphate" evidence="4">
    <location>
        <position position="63"/>
    </location>
</feature>
<dbReference type="Pfam" id="PF00512">
    <property type="entry name" value="HisKA"/>
    <property type="match status" value="1"/>
</dbReference>
<dbReference type="SUPFAM" id="SSF55874">
    <property type="entry name" value="ATPase domain of HSP90 chaperone/DNA topoisomerase II/histidine kinase"/>
    <property type="match status" value="1"/>
</dbReference>
<proteinExistence type="predicted"/>
<name>B0SLF5_LEPBP</name>
<dbReference type="STRING" id="456481.LEPBI_I2452"/>
<dbReference type="HOGENOM" id="CLU_000445_114_51_12"/>
<evidence type="ECO:0000259" key="6">
    <source>
        <dbReference type="PROSITE" id="PS50110"/>
    </source>
</evidence>
<keyword evidence="10" id="KW-1185">Reference proteome</keyword>
<dbReference type="CDD" id="cd00130">
    <property type="entry name" value="PAS"/>
    <property type="match status" value="1"/>
</dbReference>
<dbReference type="InterPro" id="IPR036890">
    <property type="entry name" value="HATPase_C_sf"/>
</dbReference>
<dbReference type="InterPro" id="IPR000700">
    <property type="entry name" value="PAS-assoc_C"/>
</dbReference>
<dbReference type="Gene3D" id="1.10.287.130">
    <property type="match status" value="1"/>
</dbReference>
<gene>
    <name evidence="9" type="ordered locus">LEPBI_I2452</name>
</gene>
<evidence type="ECO:0000256" key="3">
    <source>
        <dbReference type="ARBA" id="ARBA00022553"/>
    </source>
</evidence>
<protein>
    <recommendedName>
        <fullName evidence="2">histidine kinase</fullName>
        <ecNumber evidence="2">2.7.13.3</ecNumber>
    </recommendedName>
</protein>
<dbReference type="SMART" id="SM00387">
    <property type="entry name" value="HATPase_c"/>
    <property type="match status" value="1"/>
</dbReference>
<dbReference type="PROSITE" id="PS50110">
    <property type="entry name" value="RESPONSE_REGULATORY"/>
    <property type="match status" value="1"/>
</dbReference>
<evidence type="ECO:0000313" key="10">
    <source>
        <dbReference type="Proteomes" id="UP000001847"/>
    </source>
</evidence>
<dbReference type="SUPFAM" id="SSF47384">
    <property type="entry name" value="Homodimeric domain of signal transducing histidine kinase"/>
    <property type="match status" value="1"/>
</dbReference>
<dbReference type="SUPFAM" id="SSF52172">
    <property type="entry name" value="CheY-like"/>
    <property type="match status" value="1"/>
</dbReference>
<evidence type="ECO:0000256" key="2">
    <source>
        <dbReference type="ARBA" id="ARBA00012438"/>
    </source>
</evidence>
<dbReference type="Pfam" id="PF00072">
    <property type="entry name" value="Response_reg"/>
    <property type="match status" value="1"/>
</dbReference>
<sequence length="645" mass="74182">MNSNMDSQRKINVLVVEDSVSSYKAIVSVLENFGFIISSERVEWKEEFQKKILEKHWDIVISDYYLPDFDGKYVIHRTKEINPELPIILITEFIPEEAASEYLNLGASEFLPKSSIIKLPFVVNRELEALRLKQSQKKAWEMLVHGEEILTRSQKISHLGHFEVIFPENNTLWSLELYRILGYDFSEVPSMEKVWSLLDEVDKKNIETVWKEVTSENTSKEFVFHLNTRHSRKKVNLWLEAERFDENRFRIFGTIHDISDVSDLESSIQLNEQLFKGIFNNSSQAIFLLDLQGHIIRMNRNSVLSFERNEADVQGLELISSIFSESDEDSIKKLTYGMKLSLKNQTFEVFVSYRLRDGREKYFDCDFYPLNDPYGKIIYIVLEAKDITEKIVLERAYAQAQKLEALGTFAGGIAHDFNNLLTPMMAYISFLNAEWSKNESNDMIQKSLPAIEGISKSLDRAKNLIQQILTYSKIDHSSSKQLDLRDQLLQVLNEVKFVSANKVALFTDLGNEPAYIDADPIQIFQILSNLYENSLFALEDITNPKITISLSKVTYEKSDLVQVGFMKNTEYWKLSFADNGNGIPKEILDKIFDPFFSTKGGKGTGLGLSIIYGIMAKMGGTIMVESTIEKGTRFDLYFPAWKAMV</sequence>
<dbReference type="SUPFAM" id="SSF55785">
    <property type="entry name" value="PYP-like sensor domain (PAS domain)"/>
    <property type="match status" value="2"/>
</dbReference>
<dbReference type="InterPro" id="IPR003661">
    <property type="entry name" value="HisK_dim/P_dom"/>
</dbReference>
<dbReference type="Gene3D" id="3.30.565.10">
    <property type="entry name" value="Histidine kinase-like ATPase, C-terminal domain"/>
    <property type="match status" value="1"/>
</dbReference>
<dbReference type="InterPro" id="IPR013656">
    <property type="entry name" value="PAS_4"/>
</dbReference>
<evidence type="ECO:0000259" key="5">
    <source>
        <dbReference type="PROSITE" id="PS50109"/>
    </source>
</evidence>
<dbReference type="InterPro" id="IPR011006">
    <property type="entry name" value="CheY-like_superfamily"/>
</dbReference>
<feature type="domain" description="Response regulatory" evidence="6">
    <location>
        <begin position="12"/>
        <end position="128"/>
    </location>
</feature>
<feature type="domain" description="PAS" evidence="7">
    <location>
        <begin position="271"/>
        <end position="345"/>
    </location>
</feature>
<dbReference type="Gene3D" id="3.30.450.20">
    <property type="entry name" value="PAS domain"/>
    <property type="match status" value="2"/>
</dbReference>
<dbReference type="InterPro" id="IPR003594">
    <property type="entry name" value="HATPase_dom"/>
</dbReference>
<dbReference type="InterPro" id="IPR035965">
    <property type="entry name" value="PAS-like_dom_sf"/>
</dbReference>
<dbReference type="PROSITE" id="PS50113">
    <property type="entry name" value="PAC"/>
    <property type="match status" value="1"/>
</dbReference>
<dbReference type="AlphaFoldDB" id="B0SLF5"/>
<dbReference type="Proteomes" id="UP000001847">
    <property type="component" value="Chromosome I"/>
</dbReference>
<dbReference type="PROSITE" id="PS50112">
    <property type="entry name" value="PAS"/>
    <property type="match status" value="1"/>
</dbReference>
<dbReference type="PANTHER" id="PTHR43065:SF42">
    <property type="entry name" value="TWO-COMPONENT SENSOR PPRA"/>
    <property type="match status" value="1"/>
</dbReference>
<dbReference type="KEGG" id="lbi:LEPBI_I2452"/>
<dbReference type="EMBL" id="CP000786">
    <property type="protein sequence ID" value="ABZ98541.1"/>
    <property type="molecule type" value="Genomic_DNA"/>
</dbReference>
<dbReference type="EC" id="2.7.13.3" evidence="2"/>
<evidence type="ECO:0000256" key="1">
    <source>
        <dbReference type="ARBA" id="ARBA00000085"/>
    </source>
</evidence>
<dbReference type="InterPro" id="IPR005467">
    <property type="entry name" value="His_kinase_dom"/>
</dbReference>
<dbReference type="PANTHER" id="PTHR43065">
    <property type="entry name" value="SENSOR HISTIDINE KINASE"/>
    <property type="match status" value="1"/>
</dbReference>
<dbReference type="InterPro" id="IPR004358">
    <property type="entry name" value="Sig_transdc_His_kin-like_C"/>
</dbReference>
<evidence type="ECO:0000259" key="8">
    <source>
        <dbReference type="PROSITE" id="PS50113"/>
    </source>
</evidence>
<comment type="catalytic activity">
    <reaction evidence="1">
        <text>ATP + protein L-histidine = ADP + protein N-phospho-L-histidine.</text>
        <dbReference type="EC" id="2.7.13.3"/>
    </reaction>
</comment>
<dbReference type="PROSITE" id="PS50109">
    <property type="entry name" value="HIS_KIN"/>
    <property type="match status" value="1"/>
</dbReference>
<dbReference type="CDD" id="cd00156">
    <property type="entry name" value="REC"/>
    <property type="match status" value="1"/>
</dbReference>
<dbReference type="Pfam" id="PF08448">
    <property type="entry name" value="PAS_4"/>
    <property type="match status" value="1"/>
</dbReference>
<dbReference type="Pfam" id="PF02518">
    <property type="entry name" value="HATPase_c"/>
    <property type="match status" value="1"/>
</dbReference>
<dbReference type="CDD" id="cd00075">
    <property type="entry name" value="HATPase"/>
    <property type="match status" value="1"/>
</dbReference>
<evidence type="ECO:0000256" key="4">
    <source>
        <dbReference type="PROSITE-ProRule" id="PRU00169"/>
    </source>
</evidence>
<dbReference type="SMART" id="SM00448">
    <property type="entry name" value="REC"/>
    <property type="match status" value="1"/>
</dbReference>
<dbReference type="InterPro" id="IPR000014">
    <property type="entry name" value="PAS"/>
</dbReference>
<evidence type="ECO:0000259" key="7">
    <source>
        <dbReference type="PROSITE" id="PS50112"/>
    </source>
</evidence>
<organism evidence="9 10">
    <name type="scientific">Leptospira biflexa serovar Patoc (strain Patoc 1 / ATCC 23582 / Paris)</name>
    <dbReference type="NCBI Taxonomy" id="456481"/>
    <lineage>
        <taxon>Bacteria</taxon>
        <taxon>Pseudomonadati</taxon>
        <taxon>Spirochaetota</taxon>
        <taxon>Spirochaetia</taxon>
        <taxon>Leptospirales</taxon>
        <taxon>Leptospiraceae</taxon>
        <taxon>Leptospira</taxon>
    </lineage>
</organism>
<dbReference type="NCBIfam" id="TIGR00229">
    <property type="entry name" value="sensory_box"/>
    <property type="match status" value="1"/>
</dbReference>
<feature type="domain" description="Histidine kinase" evidence="5">
    <location>
        <begin position="412"/>
        <end position="642"/>
    </location>
</feature>
<keyword evidence="3 4" id="KW-0597">Phosphoprotein</keyword>
<evidence type="ECO:0000313" key="9">
    <source>
        <dbReference type="EMBL" id="ABZ98541.1"/>
    </source>
</evidence>
<dbReference type="SMART" id="SM00388">
    <property type="entry name" value="HisKA"/>
    <property type="match status" value="1"/>
</dbReference>
<accession>B0SLF5</accession>
<reference evidence="9 10" key="1">
    <citation type="journal article" date="2008" name="PLoS ONE">
        <title>Genome sequence of the saprophyte Leptospira biflexa provides insights into the evolution of Leptospira and the pathogenesis of leptospirosis.</title>
        <authorList>
            <person name="Picardeau M."/>
            <person name="Bulach D.M."/>
            <person name="Bouchier C."/>
            <person name="Zuerner R.L."/>
            <person name="Zidane N."/>
            <person name="Wilson P.J."/>
            <person name="Creno S."/>
            <person name="Kuczek E.S."/>
            <person name="Bommezzadri S."/>
            <person name="Davis J.C."/>
            <person name="McGrath A."/>
            <person name="Johnson M.J."/>
            <person name="Boursaux-Eude C."/>
            <person name="Seemann T."/>
            <person name="Rouy Z."/>
            <person name="Coppel R.L."/>
            <person name="Rood J.I."/>
            <person name="Lajus A."/>
            <person name="Davies J.K."/>
            <person name="Medigue C."/>
            <person name="Adler B."/>
        </authorList>
    </citation>
    <scope>NUCLEOTIDE SEQUENCE [LARGE SCALE GENOMIC DNA]</scope>
    <source>
        <strain evidence="10">Patoc 1 / ATCC 23582 / Paris</strain>
    </source>
</reference>